<dbReference type="InterPro" id="IPR010718">
    <property type="entry name" value="DUF1294"/>
</dbReference>
<accession>A0A975IY22</accession>
<feature type="transmembrane region" description="Helical" evidence="1">
    <location>
        <begin position="74"/>
        <end position="93"/>
    </location>
</feature>
<sequence length="203" mass="23278">MAEEFTGTIVEWNEEKAHGYLRYGKKRIFLHIRDFSERHKRPAIGDRIRFWAGTDGKGRPCAVKAVHVNDGGRLGIGSFIVLGLLLLLPAIAWCCLPRPLQWVVGVLYGSASALVWFLYGRDKQIARQNASATSPQRRRVPESQLHFLEFAGGWPAAFIAKRRLRHKCSKLSYQAQYWLIVTLHEFLAFDFLCDWRIIRAILA</sequence>
<feature type="transmembrane region" description="Helical" evidence="1">
    <location>
        <begin position="99"/>
        <end position="119"/>
    </location>
</feature>
<dbReference type="KEGG" id="lamb:KBB96_13785"/>
<evidence type="ECO:0000256" key="1">
    <source>
        <dbReference type="SAM" id="Phobius"/>
    </source>
</evidence>
<dbReference type="Pfam" id="PF06961">
    <property type="entry name" value="DUF1294"/>
    <property type="match status" value="1"/>
</dbReference>
<keyword evidence="1" id="KW-0472">Membrane</keyword>
<reference evidence="2" key="1">
    <citation type="submission" date="2021-04" db="EMBL/GenBank/DDBJ databases">
        <title>Luteolibacter sp. 32A isolated from the skin of an Anderson's salamander (Ambystoma andersonii).</title>
        <authorList>
            <person name="Spergser J."/>
            <person name="Busse H.-J."/>
        </authorList>
    </citation>
    <scope>NUCLEOTIDE SEQUENCE</scope>
    <source>
        <strain evidence="2">32A</strain>
    </source>
</reference>
<dbReference type="Proteomes" id="UP000676169">
    <property type="component" value="Chromosome"/>
</dbReference>
<keyword evidence="3" id="KW-1185">Reference proteome</keyword>
<keyword evidence="1" id="KW-1133">Transmembrane helix</keyword>
<dbReference type="InterPro" id="IPR012340">
    <property type="entry name" value="NA-bd_OB-fold"/>
</dbReference>
<dbReference type="RefSeq" id="WP_211630025.1">
    <property type="nucleotide sequence ID" value="NZ_CP073100.1"/>
</dbReference>
<name>A0A975IY22_9BACT</name>
<keyword evidence="1" id="KW-0812">Transmembrane</keyword>
<evidence type="ECO:0000313" key="2">
    <source>
        <dbReference type="EMBL" id="QUE49936.1"/>
    </source>
</evidence>
<organism evidence="2 3">
    <name type="scientific">Luteolibacter ambystomatis</name>
    <dbReference type="NCBI Taxonomy" id="2824561"/>
    <lineage>
        <taxon>Bacteria</taxon>
        <taxon>Pseudomonadati</taxon>
        <taxon>Verrucomicrobiota</taxon>
        <taxon>Verrucomicrobiia</taxon>
        <taxon>Verrucomicrobiales</taxon>
        <taxon>Verrucomicrobiaceae</taxon>
        <taxon>Luteolibacter</taxon>
    </lineage>
</organism>
<protein>
    <submittedName>
        <fullName evidence="2">Cold shock and DUF1294 domain-containing protein</fullName>
    </submittedName>
</protein>
<dbReference type="AlphaFoldDB" id="A0A975IY22"/>
<dbReference type="Gene3D" id="2.40.50.140">
    <property type="entry name" value="Nucleic acid-binding proteins"/>
    <property type="match status" value="1"/>
</dbReference>
<dbReference type="SUPFAM" id="SSF50249">
    <property type="entry name" value="Nucleic acid-binding proteins"/>
    <property type="match status" value="1"/>
</dbReference>
<evidence type="ECO:0000313" key="3">
    <source>
        <dbReference type="Proteomes" id="UP000676169"/>
    </source>
</evidence>
<proteinExistence type="predicted"/>
<gene>
    <name evidence="2" type="ORF">KBB96_13785</name>
</gene>
<dbReference type="EMBL" id="CP073100">
    <property type="protein sequence ID" value="QUE49936.1"/>
    <property type="molecule type" value="Genomic_DNA"/>
</dbReference>